<keyword evidence="4" id="KW-0411">Iron-sulfur</keyword>
<keyword evidence="2" id="KW-0479">Metal-binding</keyword>
<dbReference type="InterPro" id="IPR034904">
    <property type="entry name" value="FSCA_dom_sf"/>
</dbReference>
<keyword evidence="8" id="KW-1185">Reference proteome</keyword>
<proteinExistence type="predicted"/>
<reference evidence="7 8" key="1">
    <citation type="submission" date="2022-04" db="EMBL/GenBank/DDBJ databases">
        <title>Streptomyces sp. nov. LCR6-01 isolated from Lichen of Dirinaria sp.</title>
        <authorList>
            <person name="Kanchanasin P."/>
            <person name="Tanasupawat S."/>
            <person name="Phongsopitanun W."/>
        </authorList>
    </citation>
    <scope>NUCLEOTIDE SEQUENCE [LARGE SCALE GENOMIC DNA]</scope>
    <source>
        <strain evidence="7 8">LCR6-01</strain>
    </source>
</reference>
<gene>
    <name evidence="7" type="ORF">M1O15_01195</name>
</gene>
<evidence type="ECO:0000256" key="5">
    <source>
        <dbReference type="ARBA" id="ARBA00049958"/>
    </source>
</evidence>
<dbReference type="Gene3D" id="3.30.300.130">
    <property type="entry name" value="Fe-S cluster assembly (FSCA)"/>
    <property type="match status" value="1"/>
</dbReference>
<evidence type="ECO:0000313" key="8">
    <source>
        <dbReference type="Proteomes" id="UP001522868"/>
    </source>
</evidence>
<comment type="function">
    <text evidence="5">May be involved in the formation or repair of [Fe-S] clusters present in iron-sulfur proteins.</text>
</comment>
<dbReference type="Pfam" id="PF01106">
    <property type="entry name" value="NifU"/>
    <property type="match status" value="1"/>
</dbReference>
<name>A0ABT0I3Z7_9ACTN</name>
<evidence type="ECO:0000256" key="4">
    <source>
        <dbReference type="ARBA" id="ARBA00023014"/>
    </source>
</evidence>
<feature type="domain" description="Rieske" evidence="6">
    <location>
        <begin position="201"/>
        <end position="316"/>
    </location>
</feature>
<evidence type="ECO:0000256" key="1">
    <source>
        <dbReference type="ARBA" id="ARBA00022714"/>
    </source>
</evidence>
<keyword evidence="3" id="KW-0408">Iron</keyword>
<comment type="caution">
    <text evidence="7">The sequence shown here is derived from an EMBL/GenBank/DDBJ whole genome shotgun (WGS) entry which is preliminary data.</text>
</comment>
<evidence type="ECO:0000259" key="6">
    <source>
        <dbReference type="PROSITE" id="PS51296"/>
    </source>
</evidence>
<evidence type="ECO:0000256" key="3">
    <source>
        <dbReference type="ARBA" id="ARBA00023004"/>
    </source>
</evidence>
<organism evidence="7 8">
    <name type="scientific">Streptomyces lichenis</name>
    <dbReference type="NCBI Taxonomy" id="2306967"/>
    <lineage>
        <taxon>Bacteria</taxon>
        <taxon>Bacillati</taxon>
        <taxon>Actinomycetota</taxon>
        <taxon>Actinomycetes</taxon>
        <taxon>Kitasatosporales</taxon>
        <taxon>Streptomycetaceae</taxon>
        <taxon>Streptomyces</taxon>
    </lineage>
</organism>
<dbReference type="SUPFAM" id="SSF50022">
    <property type="entry name" value="ISP domain"/>
    <property type="match status" value="1"/>
</dbReference>
<dbReference type="InterPro" id="IPR001075">
    <property type="entry name" value="NIF_FeS_clus_asmbl_NifU_C"/>
</dbReference>
<dbReference type="InterPro" id="IPR017941">
    <property type="entry name" value="Rieske_2Fe-2S"/>
</dbReference>
<accession>A0ABT0I3Z7</accession>
<evidence type="ECO:0000313" key="7">
    <source>
        <dbReference type="EMBL" id="MCK8676050.1"/>
    </source>
</evidence>
<dbReference type="PANTHER" id="PTHR11178">
    <property type="entry name" value="IRON-SULFUR CLUSTER SCAFFOLD PROTEIN NFU-RELATED"/>
    <property type="match status" value="1"/>
</dbReference>
<dbReference type="EMBL" id="JALPTH010000001">
    <property type="protein sequence ID" value="MCK8676050.1"/>
    <property type="molecule type" value="Genomic_DNA"/>
</dbReference>
<dbReference type="PROSITE" id="PS51296">
    <property type="entry name" value="RIESKE"/>
    <property type="match status" value="1"/>
</dbReference>
<dbReference type="RefSeq" id="WP_248631239.1">
    <property type="nucleotide sequence ID" value="NZ_JALPTH010000001.1"/>
</dbReference>
<protein>
    <submittedName>
        <fullName evidence="7">NifU family protein</fullName>
    </submittedName>
</protein>
<dbReference type="InterPro" id="IPR036922">
    <property type="entry name" value="Rieske_2Fe-2S_sf"/>
</dbReference>
<sequence length="329" mass="33704">MAAAHTREQEIGEHVAELLGALDEQAGTEARETAEELVRSLVDFYGAGLGRALTLLAEAPGAADPVRVLADDELVGGLLVLHDLHPDDTMTRVRRALDEVRPYLGSHAGDVDILSLDGETLSLALRGSCDGCPSSAQTVRWTIEEALARLAPEVGTVEVAGIPEAGGQPAGGPGQLLQIGPRPPDPPGAPVETAAEEAEWHELAAPAPAREGETAVRDVAGVPVVLIRPVGGGLVAYRDLCPACGERLGGGRLETVPGGGPGDGHGGGDGGTALLRCVRAGCGAAYDVRHAGRAADGGTAHLEPVPLLERDRVVRVAVPRRPVATGARP</sequence>
<keyword evidence="1" id="KW-0001">2Fe-2S</keyword>
<dbReference type="SUPFAM" id="SSF117916">
    <property type="entry name" value="Fe-S cluster assembly (FSCA) domain-like"/>
    <property type="match status" value="1"/>
</dbReference>
<evidence type="ECO:0000256" key="2">
    <source>
        <dbReference type="ARBA" id="ARBA00022723"/>
    </source>
</evidence>
<dbReference type="Proteomes" id="UP001522868">
    <property type="component" value="Unassembled WGS sequence"/>
</dbReference>